<dbReference type="EMBL" id="CAAHFG010000001">
    <property type="protein sequence ID" value="VGO12271.1"/>
    <property type="molecule type" value="Genomic_DNA"/>
</dbReference>
<dbReference type="Gene3D" id="1.25.40.10">
    <property type="entry name" value="Tetratricopeptide repeat domain"/>
    <property type="match status" value="1"/>
</dbReference>
<dbReference type="AlphaFoldDB" id="A0A6C2TY45"/>
<feature type="transmembrane region" description="Helical" evidence="3">
    <location>
        <begin position="340"/>
        <end position="358"/>
    </location>
</feature>
<evidence type="ECO:0000256" key="2">
    <source>
        <dbReference type="SAM" id="Coils"/>
    </source>
</evidence>
<name>A0A6C2TY45_PONDE</name>
<dbReference type="InterPro" id="IPR021280">
    <property type="entry name" value="TMEM260-like"/>
</dbReference>
<keyword evidence="2" id="KW-0175">Coiled coil</keyword>
<feature type="transmembrane region" description="Helical" evidence="3">
    <location>
        <begin position="439"/>
        <end position="459"/>
    </location>
</feature>
<dbReference type="NCBIfam" id="NF047558">
    <property type="entry name" value="TPR_END_plus"/>
    <property type="match status" value="1"/>
</dbReference>
<feature type="transmembrane region" description="Helical" evidence="3">
    <location>
        <begin position="61"/>
        <end position="79"/>
    </location>
</feature>
<dbReference type="Pfam" id="PF13432">
    <property type="entry name" value="TPR_16"/>
    <property type="match status" value="1"/>
</dbReference>
<dbReference type="InterPro" id="IPR019734">
    <property type="entry name" value="TPR_rpt"/>
</dbReference>
<evidence type="ECO:0000313" key="4">
    <source>
        <dbReference type="EMBL" id="VGO12271.1"/>
    </source>
</evidence>
<feature type="transmembrane region" description="Helical" evidence="3">
    <location>
        <begin position="254"/>
        <end position="271"/>
    </location>
</feature>
<dbReference type="PROSITE" id="PS50005">
    <property type="entry name" value="TPR"/>
    <property type="match status" value="1"/>
</dbReference>
<keyword evidence="3" id="KW-0472">Membrane</keyword>
<organism evidence="4 5">
    <name type="scientific">Pontiella desulfatans</name>
    <dbReference type="NCBI Taxonomy" id="2750659"/>
    <lineage>
        <taxon>Bacteria</taxon>
        <taxon>Pseudomonadati</taxon>
        <taxon>Kiritimatiellota</taxon>
        <taxon>Kiritimatiellia</taxon>
        <taxon>Kiritimatiellales</taxon>
        <taxon>Pontiellaceae</taxon>
        <taxon>Pontiella</taxon>
    </lineage>
</organism>
<feature type="repeat" description="TPR" evidence="1">
    <location>
        <begin position="844"/>
        <end position="877"/>
    </location>
</feature>
<gene>
    <name evidence="4" type="ORF">PDESU_00822</name>
</gene>
<feature type="transmembrane region" description="Helical" evidence="3">
    <location>
        <begin position="479"/>
        <end position="498"/>
    </location>
</feature>
<dbReference type="PANTHER" id="PTHR16214">
    <property type="entry name" value="TRANSMEMBRANE PROTEIN 260"/>
    <property type="match status" value="1"/>
</dbReference>
<keyword evidence="1" id="KW-0802">TPR repeat</keyword>
<protein>
    <submittedName>
        <fullName evidence="4">Uncharacterized protein</fullName>
    </submittedName>
</protein>
<evidence type="ECO:0000256" key="1">
    <source>
        <dbReference type="PROSITE-ProRule" id="PRU00339"/>
    </source>
</evidence>
<feature type="transmembrane region" description="Helical" evidence="3">
    <location>
        <begin position="190"/>
        <end position="220"/>
    </location>
</feature>
<evidence type="ECO:0000256" key="3">
    <source>
        <dbReference type="SAM" id="Phobius"/>
    </source>
</evidence>
<dbReference type="InterPro" id="IPR052724">
    <property type="entry name" value="GT117_domain-containing"/>
</dbReference>
<dbReference type="Pfam" id="PF11028">
    <property type="entry name" value="TMEM260-like"/>
    <property type="match status" value="1"/>
</dbReference>
<feature type="transmembrane region" description="Helical" evidence="3">
    <location>
        <begin position="317"/>
        <end position="335"/>
    </location>
</feature>
<feature type="transmembrane region" description="Helical" evidence="3">
    <location>
        <begin position="91"/>
        <end position="111"/>
    </location>
</feature>
<accession>A0A6C2TY45</accession>
<keyword evidence="3" id="KW-0812">Transmembrane</keyword>
<proteinExistence type="predicted"/>
<keyword evidence="3" id="KW-1133">Transmembrane helix</keyword>
<dbReference type="SMART" id="SM00028">
    <property type="entry name" value="TPR"/>
    <property type="match status" value="3"/>
</dbReference>
<feature type="transmembrane region" description="Helical" evidence="3">
    <location>
        <begin position="21"/>
        <end position="41"/>
    </location>
</feature>
<dbReference type="PANTHER" id="PTHR16214:SF3">
    <property type="entry name" value="TRANSMEMBRANE PROTEIN 260"/>
    <property type="match status" value="1"/>
</dbReference>
<keyword evidence="5" id="KW-1185">Reference proteome</keyword>
<evidence type="ECO:0000313" key="5">
    <source>
        <dbReference type="Proteomes" id="UP000366872"/>
    </source>
</evidence>
<feature type="transmembrane region" description="Helical" evidence="3">
    <location>
        <begin position="510"/>
        <end position="528"/>
    </location>
</feature>
<dbReference type="InterPro" id="IPR011990">
    <property type="entry name" value="TPR-like_helical_dom_sf"/>
</dbReference>
<feature type="transmembrane region" description="Helical" evidence="3">
    <location>
        <begin position="158"/>
        <end position="178"/>
    </location>
</feature>
<dbReference type="Proteomes" id="UP000366872">
    <property type="component" value="Unassembled WGS sequence"/>
</dbReference>
<sequence length="1056" mass="118973">MERIALSTDKFFRKSDWIACWATFAISLIVYTLTLQPTLGLEDSGELVVASDYLGVPHPPGYPIWSLLTWFFQWVFHGVKFHGHPNPAWGVNFFSAFAGAAACGALALLISRSGMDLLRSLKKESSMLGEGTESLFCSVAGIAGGLLLAFGQGMWSQAVIAEVYTFNIFFQSLVLVFLYRWMSQPGQSKWLLLCAFAFGLGITNHQTLMFMGLAIAAAVLFNELEIFQLKHLGFILGAFGALVLSLIGVYFGNLFIQILGIVACIACCMLIRHPFLVRDFIVTGSMYILLVGFNKWAATSPEHAKWMWVAGPAEAGFWIWTLYGLLVPVVATFVLPKGKIVGPTFLVMFIGLAFYLYMPLSSDQNPPINWGYPRTWQGFMHAITRGQYERVKLAHVFTPRFLEQVGTYLMDLRSQFYWPIAILAAIPFGFGWKTGKKNIGWLVTTFIAFLSVGIVFMILQNPKTDIQSLFIGRVQYIQSHAIFVIWLGYGILFLMAFLETMAKNNKITKIVGVLLVLLLPFALIYKNYNNEAQLKVVGGAEQDGHDFGWQFGNWQLEGVKGIEEDMRAWYSEAEFERLWDEYPNKAYPPPMGTNAIFFGGTDPGRFVPTYMIYSAKVRQDVYLITQNALADNTYMNVMRDLYGDQIWIPSPIDSNRAFQLYVQGVQNGTIQAGADVKTEGGKVQVQGVAGVMQINGFLSRMIFDHNQYRTETKTNEKTRPVGAALVPSDPPLGQDGKPPLRTFYVEESYVLPWMYPYLTPHGLIMKINNKPTPLSAEMVKNDTDFWNWYCDRLLNDQKFIRDIVARKSFSKLRSALAGLYAARGKPKEAEAAFRQAVALYDLSPEANFRLADLISRQGRFDEAIALFDEFLEKDPNNDKGAAFRENLKRMKTMTARREELEKKIQEDFKANQFVFPEIMELIAIQFNSGLARNGDALGRQIIASNKLKPEEMMALAQFMAEKRQFQTVELALKKYTAAVPQDPNGWINLAGLQLALNKRGEMYVSLKKAIEVGGEPVRSRIRKDQRFDSVRNTKEFQQLVPPQAKTTMGLAPLPGL</sequence>
<feature type="transmembrane region" description="Helical" evidence="3">
    <location>
        <begin position="131"/>
        <end position="151"/>
    </location>
</feature>
<reference evidence="4 5" key="1">
    <citation type="submission" date="2019-04" db="EMBL/GenBank/DDBJ databases">
        <authorList>
            <person name="Van Vliet M D."/>
        </authorList>
    </citation>
    <scope>NUCLEOTIDE SEQUENCE [LARGE SCALE GENOMIC DNA]</scope>
    <source>
        <strain evidence="4 5">F1</strain>
    </source>
</reference>
<feature type="transmembrane region" description="Helical" evidence="3">
    <location>
        <begin position="416"/>
        <end position="432"/>
    </location>
</feature>
<dbReference type="SUPFAM" id="SSF48452">
    <property type="entry name" value="TPR-like"/>
    <property type="match status" value="1"/>
</dbReference>
<feature type="transmembrane region" description="Helical" evidence="3">
    <location>
        <begin position="280"/>
        <end position="297"/>
    </location>
</feature>
<feature type="coiled-coil region" evidence="2">
    <location>
        <begin position="883"/>
        <end position="910"/>
    </location>
</feature>
<feature type="transmembrane region" description="Helical" evidence="3">
    <location>
        <begin position="232"/>
        <end position="248"/>
    </location>
</feature>